<keyword evidence="3" id="KW-1133">Transmembrane helix</keyword>
<dbReference type="Proteomes" id="UP000002368">
    <property type="component" value="Chromosome"/>
</dbReference>
<dbReference type="STRING" id="562970.Btus_3127"/>
<evidence type="ECO:0000256" key="2">
    <source>
        <dbReference type="ARBA" id="ARBA00023287"/>
    </source>
</evidence>
<keyword evidence="5" id="KW-1185">Reference proteome</keyword>
<gene>
    <name evidence="4" type="ordered locus">Btus_3127</name>
</gene>
<evidence type="ECO:0000313" key="5">
    <source>
        <dbReference type="Proteomes" id="UP000002368"/>
    </source>
</evidence>
<reference evidence="4 5" key="1">
    <citation type="journal article" date="2011" name="Stand. Genomic Sci.">
        <title>Complete genome sequence of the thermophilic, hydrogen-oxidizing Bacillus tusciae type strain (T2) and reclassification in the new genus, Kyrpidia gen. nov. as Kyrpidia tusciae comb. nov. and emendation of the family Alicyclobacillaceae da Costa and Rainey, 2010.</title>
        <authorList>
            <person name="Klenk H.P."/>
            <person name="Lapidus A."/>
            <person name="Chertkov O."/>
            <person name="Copeland A."/>
            <person name="Del Rio T.G."/>
            <person name="Nolan M."/>
            <person name="Lucas S."/>
            <person name="Chen F."/>
            <person name="Tice H."/>
            <person name="Cheng J.F."/>
            <person name="Han C."/>
            <person name="Bruce D."/>
            <person name="Goodwin L."/>
            <person name="Pitluck S."/>
            <person name="Pati A."/>
            <person name="Ivanova N."/>
            <person name="Mavromatis K."/>
            <person name="Daum C."/>
            <person name="Chen A."/>
            <person name="Palaniappan K."/>
            <person name="Chang Y.J."/>
            <person name="Land M."/>
            <person name="Hauser L."/>
            <person name="Jeffries C.D."/>
            <person name="Detter J.C."/>
            <person name="Rohde M."/>
            <person name="Abt B."/>
            <person name="Pukall R."/>
            <person name="Goker M."/>
            <person name="Bristow J."/>
            <person name="Markowitz V."/>
            <person name="Hugenholtz P."/>
            <person name="Eisen J.A."/>
        </authorList>
    </citation>
    <scope>NUCLEOTIDE SEQUENCE [LARGE SCALE GENOMIC DNA]</scope>
    <source>
        <strain evidence="4 5">DSM 2912</strain>
    </source>
</reference>
<feature type="transmembrane region" description="Helical" evidence="3">
    <location>
        <begin position="22"/>
        <end position="45"/>
    </location>
</feature>
<proteinExistence type="predicted"/>
<evidence type="ECO:0000256" key="1">
    <source>
        <dbReference type="ARBA" id="ARBA00004241"/>
    </source>
</evidence>
<sequence length="153" mass="16633">MNGRTCSRTPVRRTEGFTLVEALASLTIAAALLVGIMGYFTTAYVGIRQDGTRTRAVSQTEQAMEATRAWLMDQYAQGGRPGSGQVQPSDLASHGFNGSPGINTVVTYTYPQSGPPGWEITVTTTWQSRGQLQTYEVKSFFGEYDHAKSRAAQ</sequence>
<dbReference type="eggNOG" id="COG4967">
    <property type="taxonomic scope" value="Bacteria"/>
</dbReference>
<dbReference type="HOGENOM" id="CLU_1710886_0_0_9"/>
<comment type="subcellular location">
    <subcellularLocation>
        <location evidence="1">Cell surface</location>
    </subcellularLocation>
</comment>
<organism evidence="4 5">
    <name type="scientific">Kyrpidia tusciae (strain DSM 2912 / NBRC 15312 / T2)</name>
    <name type="common">Bacillus tusciae</name>
    <dbReference type="NCBI Taxonomy" id="562970"/>
    <lineage>
        <taxon>Bacteria</taxon>
        <taxon>Bacillati</taxon>
        <taxon>Bacillota</taxon>
        <taxon>Bacilli</taxon>
        <taxon>Bacillales</taxon>
        <taxon>Alicyclobacillaceae</taxon>
        <taxon>Kyrpidia</taxon>
    </lineage>
</organism>
<dbReference type="GO" id="GO:0030420">
    <property type="term" value="P:establishment of competence for transformation"/>
    <property type="evidence" value="ECO:0007669"/>
    <property type="project" value="UniProtKB-KW"/>
</dbReference>
<evidence type="ECO:0000313" key="4">
    <source>
        <dbReference type="EMBL" id="ADG07741.1"/>
    </source>
</evidence>
<keyword evidence="2" id="KW-0178">Competence</keyword>
<name>D5WWH6_KYRT2</name>
<keyword evidence="3" id="KW-0472">Membrane</keyword>
<protein>
    <recommendedName>
        <fullName evidence="6">Prepilin-type N-terminal cleavage/methylation domain-containing protein</fullName>
    </recommendedName>
</protein>
<evidence type="ECO:0000256" key="3">
    <source>
        <dbReference type="SAM" id="Phobius"/>
    </source>
</evidence>
<dbReference type="GO" id="GO:0009986">
    <property type="term" value="C:cell surface"/>
    <property type="evidence" value="ECO:0007669"/>
    <property type="project" value="UniProtKB-SubCell"/>
</dbReference>
<keyword evidence="3" id="KW-0812">Transmembrane</keyword>
<dbReference type="KEGG" id="bts:Btus_3127"/>
<dbReference type="PROSITE" id="PS00409">
    <property type="entry name" value="PROKAR_NTER_METHYL"/>
    <property type="match status" value="1"/>
</dbReference>
<evidence type="ECO:0008006" key="6">
    <source>
        <dbReference type="Google" id="ProtNLM"/>
    </source>
</evidence>
<dbReference type="InterPro" id="IPR012902">
    <property type="entry name" value="N_methyl_site"/>
</dbReference>
<dbReference type="EMBL" id="CP002017">
    <property type="protein sequence ID" value="ADG07741.1"/>
    <property type="molecule type" value="Genomic_DNA"/>
</dbReference>
<dbReference type="AlphaFoldDB" id="D5WWH6"/>
<accession>D5WWH6</accession>